<evidence type="ECO:0000313" key="4">
    <source>
        <dbReference type="Proteomes" id="UP000186817"/>
    </source>
</evidence>
<dbReference type="GO" id="GO:0004843">
    <property type="term" value="F:cysteine-type deubiquitinase activity"/>
    <property type="evidence" value="ECO:0007669"/>
    <property type="project" value="InterPro"/>
</dbReference>
<organism evidence="3 4">
    <name type="scientific">Symbiodinium microadriaticum</name>
    <name type="common">Dinoflagellate</name>
    <name type="synonym">Zooxanthella microadriatica</name>
    <dbReference type="NCBI Taxonomy" id="2951"/>
    <lineage>
        <taxon>Eukaryota</taxon>
        <taxon>Sar</taxon>
        <taxon>Alveolata</taxon>
        <taxon>Dinophyceae</taxon>
        <taxon>Suessiales</taxon>
        <taxon>Symbiodiniaceae</taxon>
        <taxon>Symbiodinium</taxon>
    </lineage>
</organism>
<dbReference type="InterPro" id="IPR001394">
    <property type="entry name" value="Peptidase_C19_UCH"/>
</dbReference>
<dbReference type="InterPro" id="IPR038765">
    <property type="entry name" value="Papain-like_cys_pep_sf"/>
</dbReference>
<dbReference type="EMBL" id="LSRX01001853">
    <property type="protein sequence ID" value="OLP77068.1"/>
    <property type="molecule type" value="Genomic_DNA"/>
</dbReference>
<sequence length="691" mass="77878">MAGDDEGPIAVTWKLPDIYGNGEPLDILEQFLKKSRSYRKVSGEYSFQDVEGRDAETPATWRATLTIQHWGTFTGATCDNKKSARHSAAAQFLGTADVMNAWAQLCTSAKAKEVSDEHQSLDLARKWRAMSSVSLTYKGSDCDHAFASMRTLLGAVELEKRETGGQALQNVFYRLQTSKQAVNCMELTESFGWDAEDPFIQHDVQELNRIFCDRLEEQMENTESAGSIKRLFEGEMENHVECLDAASSAIGSSGKEYSVHVMQRFYDIQLSLKSDKGNDLQTLEELCGSSATRREIPTFGLPRRLSAPENPGNWGQYVPGQAEAPPNPAAWGRDDRRTRRDRGAPAAHNPFAEQRPDFGQQMVIEEEDETRNSLQVIDNRDDRVISPFQNWLAQEIMSNAASAINVLTERDQVLTPSSGYHCSLFANYTLDGIKAILLFSMTSTTGGYRSDADLSVQQQFCDEVLIRSANEGWFRPSIVISVFVGWKVSVTSFEVGARVYSIVLNINHKAVEHLERGLNQVRKHYVEETQKTMTFKYSNKNKKWMDVEVDEATFDKRLVPLEDAKGQASDTGMKWEQWVGLVSRGKPESLVLVRLKPQITKWRAPGPGAIRKAEWKPIANRLPGAGTQVIDHAWRFLKDRVKVNQNSKSDSANIRAKNRSAQYEYWCRGKDMWSCTGNLLTWHMSKIGQKP</sequence>
<keyword evidence="4" id="KW-1185">Reference proteome</keyword>
<dbReference type="Pfam" id="PF00443">
    <property type="entry name" value="UCH"/>
    <property type="match status" value="1"/>
</dbReference>
<evidence type="ECO:0000313" key="3">
    <source>
        <dbReference type="EMBL" id="OLP77068.1"/>
    </source>
</evidence>
<dbReference type="GO" id="GO:0016579">
    <property type="term" value="P:protein deubiquitination"/>
    <property type="evidence" value="ECO:0007669"/>
    <property type="project" value="InterPro"/>
</dbReference>
<keyword evidence="3" id="KW-0378">Hydrolase</keyword>
<feature type="domain" description="Peptidase C19 ubiquitin carboxyl-terminal hydrolase" evidence="2">
    <location>
        <begin position="166"/>
        <end position="248"/>
    </location>
</feature>
<evidence type="ECO:0000259" key="2">
    <source>
        <dbReference type="Pfam" id="PF00443"/>
    </source>
</evidence>
<accession>A0A1Q9C2B6</accession>
<dbReference type="Proteomes" id="UP000186817">
    <property type="component" value="Unassembled WGS sequence"/>
</dbReference>
<comment type="caution">
    <text evidence="3">The sequence shown here is derived from an EMBL/GenBank/DDBJ whole genome shotgun (WGS) entry which is preliminary data.</text>
</comment>
<reference evidence="3 4" key="1">
    <citation type="submission" date="2016-02" db="EMBL/GenBank/DDBJ databases">
        <title>Genome analysis of coral dinoflagellate symbionts highlights evolutionary adaptations to a symbiotic lifestyle.</title>
        <authorList>
            <person name="Aranda M."/>
            <person name="Li Y."/>
            <person name="Liew Y.J."/>
            <person name="Baumgarten S."/>
            <person name="Simakov O."/>
            <person name="Wilson M."/>
            <person name="Piel J."/>
            <person name="Ashoor H."/>
            <person name="Bougouffa S."/>
            <person name="Bajic V.B."/>
            <person name="Ryu T."/>
            <person name="Ravasi T."/>
            <person name="Bayer T."/>
            <person name="Micklem G."/>
            <person name="Kim H."/>
            <person name="Bhak J."/>
            <person name="Lajeunesse T.C."/>
            <person name="Voolstra C.R."/>
        </authorList>
    </citation>
    <scope>NUCLEOTIDE SEQUENCE [LARGE SCALE GENOMIC DNA]</scope>
    <source>
        <strain evidence="3 4">CCMP2467</strain>
    </source>
</reference>
<feature type="compositionally biased region" description="Basic and acidic residues" evidence="1">
    <location>
        <begin position="332"/>
        <end position="343"/>
    </location>
</feature>
<evidence type="ECO:0000256" key="1">
    <source>
        <dbReference type="SAM" id="MobiDB-lite"/>
    </source>
</evidence>
<dbReference type="SUPFAM" id="SSF54001">
    <property type="entry name" value="Cysteine proteinases"/>
    <property type="match status" value="1"/>
</dbReference>
<dbReference type="OrthoDB" id="10540474at2759"/>
<proteinExistence type="predicted"/>
<name>A0A1Q9C2B6_SYMMI</name>
<feature type="region of interest" description="Disordered" evidence="1">
    <location>
        <begin position="301"/>
        <end position="358"/>
    </location>
</feature>
<protein>
    <submittedName>
        <fullName evidence="3">Ubiquitin carboxyl-terminal hydrolase 13</fullName>
    </submittedName>
</protein>
<gene>
    <name evidence="3" type="primary">UBP13</name>
    <name evidence="3" type="ORF">AK812_SmicGene42914</name>
</gene>
<dbReference type="AlphaFoldDB" id="A0A1Q9C2B6"/>
<dbReference type="Gene3D" id="3.90.70.10">
    <property type="entry name" value="Cysteine proteinases"/>
    <property type="match status" value="1"/>
</dbReference>